<dbReference type="EMBL" id="LR899728">
    <property type="protein sequence ID" value="CAD7242059.1"/>
    <property type="molecule type" value="Genomic_DNA"/>
</dbReference>
<evidence type="ECO:0000256" key="3">
    <source>
        <dbReference type="SAM" id="MobiDB-lite"/>
    </source>
</evidence>
<evidence type="ECO:0000256" key="1">
    <source>
        <dbReference type="ARBA" id="ARBA00022443"/>
    </source>
</evidence>
<evidence type="ECO:0000313" key="6">
    <source>
        <dbReference type="Proteomes" id="UP000677054"/>
    </source>
</evidence>
<evidence type="ECO:0000259" key="4">
    <source>
        <dbReference type="PROSITE" id="PS50002"/>
    </source>
</evidence>
<sequence length="143" mass="16059">MPRCGPEKLQTSEHILAKMNESRKYRALYAFKSHNVNELSLELNDILEAYPPFPDLESLEAEPAGGCYLKGRNQRTGDIGYFPVSHVEWIKDETCSQMPTTPRKPSLPSDVIESNDSGYGGSPREAMEQGRAELRMNFYVSGS</sequence>
<reference evidence="5" key="1">
    <citation type="submission" date="2020-11" db="EMBL/GenBank/DDBJ databases">
        <authorList>
            <person name="Tran Van P."/>
        </authorList>
    </citation>
    <scope>NUCLEOTIDE SEQUENCE</scope>
</reference>
<proteinExistence type="predicted"/>
<gene>
    <name evidence="5" type="ORF">DSTB1V02_LOCUS2032</name>
</gene>
<keyword evidence="1 2" id="KW-0728">SH3 domain</keyword>
<feature type="region of interest" description="Disordered" evidence="3">
    <location>
        <begin position="95"/>
        <end position="127"/>
    </location>
</feature>
<dbReference type="EMBL" id="CAJPEV010000211">
    <property type="protein sequence ID" value="CAG0882422.1"/>
    <property type="molecule type" value="Genomic_DNA"/>
</dbReference>
<accession>A0A7R9A106</accession>
<dbReference type="InterPro" id="IPR036028">
    <property type="entry name" value="SH3-like_dom_sf"/>
</dbReference>
<organism evidence="5">
    <name type="scientific">Darwinula stevensoni</name>
    <dbReference type="NCBI Taxonomy" id="69355"/>
    <lineage>
        <taxon>Eukaryota</taxon>
        <taxon>Metazoa</taxon>
        <taxon>Ecdysozoa</taxon>
        <taxon>Arthropoda</taxon>
        <taxon>Crustacea</taxon>
        <taxon>Oligostraca</taxon>
        <taxon>Ostracoda</taxon>
        <taxon>Podocopa</taxon>
        <taxon>Podocopida</taxon>
        <taxon>Darwinulocopina</taxon>
        <taxon>Darwinuloidea</taxon>
        <taxon>Darwinulidae</taxon>
        <taxon>Darwinula</taxon>
    </lineage>
</organism>
<keyword evidence="6" id="KW-1185">Reference proteome</keyword>
<dbReference type="AlphaFoldDB" id="A0A7R9A106"/>
<dbReference type="PROSITE" id="PS50002">
    <property type="entry name" value="SH3"/>
    <property type="match status" value="1"/>
</dbReference>
<dbReference type="SMART" id="SM00326">
    <property type="entry name" value="SH3"/>
    <property type="match status" value="1"/>
</dbReference>
<dbReference type="Proteomes" id="UP000677054">
    <property type="component" value="Unassembled WGS sequence"/>
</dbReference>
<dbReference type="SUPFAM" id="SSF50044">
    <property type="entry name" value="SH3-domain"/>
    <property type="match status" value="1"/>
</dbReference>
<dbReference type="Gene3D" id="2.30.30.40">
    <property type="entry name" value="SH3 Domains"/>
    <property type="match status" value="1"/>
</dbReference>
<feature type="domain" description="SH3" evidence="4">
    <location>
        <begin position="20"/>
        <end position="92"/>
    </location>
</feature>
<name>A0A7R9A106_9CRUS</name>
<evidence type="ECO:0000256" key="2">
    <source>
        <dbReference type="PROSITE-ProRule" id="PRU00192"/>
    </source>
</evidence>
<dbReference type="OrthoDB" id="3800937at2759"/>
<dbReference type="InterPro" id="IPR001452">
    <property type="entry name" value="SH3_domain"/>
</dbReference>
<evidence type="ECO:0000313" key="5">
    <source>
        <dbReference type="EMBL" id="CAD7242059.1"/>
    </source>
</evidence>
<protein>
    <recommendedName>
        <fullName evidence="4">SH3 domain-containing protein</fullName>
    </recommendedName>
</protein>